<evidence type="ECO:0000256" key="1">
    <source>
        <dbReference type="ARBA" id="ARBA00004651"/>
    </source>
</evidence>
<feature type="transmembrane region" description="Helical" evidence="8">
    <location>
        <begin position="168"/>
        <end position="188"/>
    </location>
</feature>
<dbReference type="AlphaFoldDB" id="A0A0P9GN20"/>
<dbReference type="OrthoDB" id="63984at2"/>
<dbReference type="SUPFAM" id="SSF103473">
    <property type="entry name" value="MFS general substrate transporter"/>
    <property type="match status" value="1"/>
</dbReference>
<dbReference type="InterPro" id="IPR020846">
    <property type="entry name" value="MFS_dom"/>
</dbReference>
<feature type="domain" description="Major facilitator superfamily (MFS) profile" evidence="9">
    <location>
        <begin position="10"/>
        <end position="393"/>
    </location>
</feature>
<organism evidence="10 11">
    <name type="scientific">Alicyclobacillus ferrooxydans</name>
    <dbReference type="NCBI Taxonomy" id="471514"/>
    <lineage>
        <taxon>Bacteria</taxon>
        <taxon>Bacillati</taxon>
        <taxon>Bacillota</taxon>
        <taxon>Bacilli</taxon>
        <taxon>Bacillales</taxon>
        <taxon>Alicyclobacillaceae</taxon>
        <taxon>Alicyclobacillus</taxon>
    </lineage>
</organism>
<dbReference type="PROSITE" id="PS50850">
    <property type="entry name" value="MFS"/>
    <property type="match status" value="1"/>
</dbReference>
<evidence type="ECO:0000313" key="10">
    <source>
        <dbReference type="EMBL" id="KPV41832.1"/>
    </source>
</evidence>
<dbReference type="PANTHER" id="PTHR43271:SF1">
    <property type="entry name" value="INNER MEMBRANE TRANSPORT PROTEIN YNFM"/>
    <property type="match status" value="1"/>
</dbReference>
<dbReference type="STRING" id="471514.AN477_20440"/>
<feature type="transmembrane region" description="Helical" evidence="8">
    <location>
        <begin position="283"/>
        <end position="301"/>
    </location>
</feature>
<dbReference type="InterPro" id="IPR011701">
    <property type="entry name" value="MFS"/>
</dbReference>
<name>A0A0P9GN20_9BACL</name>
<evidence type="ECO:0000256" key="2">
    <source>
        <dbReference type="ARBA" id="ARBA00008335"/>
    </source>
</evidence>
<dbReference type="PANTHER" id="PTHR43271">
    <property type="entry name" value="BLL2771 PROTEIN"/>
    <property type="match status" value="1"/>
</dbReference>
<keyword evidence="3" id="KW-0813">Transport</keyword>
<evidence type="ECO:0000313" key="11">
    <source>
        <dbReference type="Proteomes" id="UP000050482"/>
    </source>
</evidence>
<dbReference type="Pfam" id="PF07690">
    <property type="entry name" value="MFS_1"/>
    <property type="match status" value="1"/>
</dbReference>
<comment type="similarity">
    <text evidence="2">Belongs to the major facilitator superfamily.</text>
</comment>
<keyword evidence="5 8" id="KW-0812">Transmembrane</keyword>
<evidence type="ECO:0000256" key="4">
    <source>
        <dbReference type="ARBA" id="ARBA00022475"/>
    </source>
</evidence>
<dbReference type="GO" id="GO:0005886">
    <property type="term" value="C:plasma membrane"/>
    <property type="evidence" value="ECO:0007669"/>
    <property type="project" value="UniProtKB-SubCell"/>
</dbReference>
<feature type="transmembrane region" description="Helical" evidence="8">
    <location>
        <begin position="217"/>
        <end position="238"/>
    </location>
</feature>
<evidence type="ECO:0000256" key="7">
    <source>
        <dbReference type="ARBA" id="ARBA00023136"/>
    </source>
</evidence>
<keyword evidence="7 8" id="KW-0472">Membrane</keyword>
<sequence length="396" mass="42785">MSYLERGRPEYLRATLSLFAGAFVTFAILYTTQPILPELSKQFHVSPTEASLSVSAATGALAISMLWVSGISDIWGRKRLMSASLVASALLAIVVSFSPSLPLLIALRALQGIVLAGFPSIAMAYVNEEFHPSSAGSAMGLYVSGTSVGGMVGRMVTGALTDALSWRYAILILGFLSLSIAALFWFTLPRPRHFSPRRVSVREQFQRLREALGKPQLVGVYTLGFLLMGGFVTTYNYISYLLMGPRYHLSQTWVGMIFVVYLTGTLSSAWIGRRADKVGRGRSIQLSSTISIVGIAVTWSPNLILKILGLALFTFGFFGCHAVASGWVGRLAPHTRAQASSLYLLFYYAGSSLVGAFGGTLWVSLGWSGIIGLVMILYVAAMVLSVFITKADTADR</sequence>
<dbReference type="InterPro" id="IPR036259">
    <property type="entry name" value="MFS_trans_sf"/>
</dbReference>
<dbReference type="InterPro" id="IPR005829">
    <property type="entry name" value="Sugar_transporter_CS"/>
</dbReference>
<reference evidence="10 11" key="1">
    <citation type="submission" date="2015-09" db="EMBL/GenBank/DDBJ databases">
        <title>Draft genome sequence of Alicyclobacillus ferrooxydans DSM 22381.</title>
        <authorList>
            <person name="Hemp J."/>
        </authorList>
    </citation>
    <scope>NUCLEOTIDE SEQUENCE [LARGE SCALE GENOMIC DNA]</scope>
    <source>
        <strain evidence="10 11">TC-34</strain>
    </source>
</reference>
<dbReference type="CDD" id="cd17324">
    <property type="entry name" value="MFS_NepI_like"/>
    <property type="match status" value="1"/>
</dbReference>
<feature type="transmembrane region" description="Helical" evidence="8">
    <location>
        <begin position="50"/>
        <end position="68"/>
    </location>
</feature>
<feature type="transmembrane region" description="Helical" evidence="8">
    <location>
        <begin position="12"/>
        <end position="30"/>
    </location>
</feature>
<dbReference type="Proteomes" id="UP000050482">
    <property type="component" value="Unassembled WGS sequence"/>
</dbReference>
<feature type="transmembrane region" description="Helical" evidence="8">
    <location>
        <begin position="307"/>
        <end position="329"/>
    </location>
</feature>
<evidence type="ECO:0000256" key="5">
    <source>
        <dbReference type="ARBA" id="ARBA00022692"/>
    </source>
</evidence>
<accession>A0A0P9GN20</accession>
<comment type="caution">
    <text evidence="10">The sequence shown here is derived from an EMBL/GenBank/DDBJ whole genome shotgun (WGS) entry which is preliminary data.</text>
</comment>
<feature type="transmembrane region" description="Helical" evidence="8">
    <location>
        <begin position="80"/>
        <end position="99"/>
    </location>
</feature>
<keyword evidence="6 8" id="KW-1133">Transmembrane helix</keyword>
<dbReference type="GO" id="GO:0022857">
    <property type="term" value="F:transmembrane transporter activity"/>
    <property type="evidence" value="ECO:0007669"/>
    <property type="project" value="InterPro"/>
</dbReference>
<dbReference type="EMBL" id="LJCO01000091">
    <property type="protein sequence ID" value="KPV41832.1"/>
    <property type="molecule type" value="Genomic_DNA"/>
</dbReference>
<feature type="transmembrane region" description="Helical" evidence="8">
    <location>
        <begin position="341"/>
        <end position="363"/>
    </location>
</feature>
<keyword evidence="4" id="KW-1003">Cell membrane</keyword>
<protein>
    <submittedName>
        <fullName evidence="10">MFS transporter</fullName>
    </submittedName>
</protein>
<evidence type="ECO:0000256" key="8">
    <source>
        <dbReference type="SAM" id="Phobius"/>
    </source>
</evidence>
<evidence type="ECO:0000259" key="9">
    <source>
        <dbReference type="PROSITE" id="PS50850"/>
    </source>
</evidence>
<comment type="subcellular location">
    <subcellularLocation>
        <location evidence="1">Cell membrane</location>
        <topology evidence="1">Multi-pass membrane protein</topology>
    </subcellularLocation>
</comment>
<dbReference type="Gene3D" id="1.20.1250.20">
    <property type="entry name" value="MFS general substrate transporter like domains"/>
    <property type="match status" value="1"/>
</dbReference>
<dbReference type="RefSeq" id="WP_054971073.1">
    <property type="nucleotide sequence ID" value="NZ_LJCO01000091.1"/>
</dbReference>
<evidence type="ECO:0000256" key="6">
    <source>
        <dbReference type="ARBA" id="ARBA00022989"/>
    </source>
</evidence>
<evidence type="ECO:0000256" key="3">
    <source>
        <dbReference type="ARBA" id="ARBA00022448"/>
    </source>
</evidence>
<feature type="transmembrane region" description="Helical" evidence="8">
    <location>
        <begin position="250"/>
        <end position="271"/>
    </location>
</feature>
<dbReference type="PATRIC" id="fig|471514.4.peg.3024"/>
<gene>
    <name evidence="10" type="ORF">AN477_20440</name>
</gene>
<feature type="transmembrane region" description="Helical" evidence="8">
    <location>
        <begin position="369"/>
        <end position="388"/>
    </location>
</feature>
<proteinExistence type="inferred from homology"/>
<keyword evidence="11" id="KW-1185">Reference proteome</keyword>
<dbReference type="PROSITE" id="PS00216">
    <property type="entry name" value="SUGAR_TRANSPORT_1"/>
    <property type="match status" value="1"/>
</dbReference>